<dbReference type="InterPro" id="IPR036102">
    <property type="entry name" value="OsmC/Ohrsf"/>
</dbReference>
<protein>
    <submittedName>
        <fullName evidence="1">OsmC family protein</fullName>
    </submittedName>
</protein>
<organism evidence="1 2">
    <name type="scientific">Pontibacter cellulosilyticus</name>
    <dbReference type="NCBI Taxonomy" id="1720253"/>
    <lineage>
        <taxon>Bacteria</taxon>
        <taxon>Pseudomonadati</taxon>
        <taxon>Bacteroidota</taxon>
        <taxon>Cytophagia</taxon>
        <taxon>Cytophagales</taxon>
        <taxon>Hymenobacteraceae</taxon>
        <taxon>Pontibacter</taxon>
    </lineage>
</organism>
<dbReference type="InterPro" id="IPR003718">
    <property type="entry name" value="OsmC/Ohr_fam"/>
</dbReference>
<dbReference type="RefSeq" id="WP_187065338.1">
    <property type="nucleotide sequence ID" value="NZ_JACRVF010000001.1"/>
</dbReference>
<dbReference type="EMBL" id="JACRVF010000001">
    <property type="protein sequence ID" value="MBC5991328.1"/>
    <property type="molecule type" value="Genomic_DNA"/>
</dbReference>
<dbReference type="Gene3D" id="3.30.300.20">
    <property type="match status" value="1"/>
</dbReference>
<comment type="caution">
    <text evidence="1">The sequence shown here is derived from an EMBL/GenBank/DDBJ whole genome shotgun (WGS) entry which is preliminary data.</text>
</comment>
<accession>A0A923SH57</accession>
<sequence length="151" mass="16812">MSVLEAEGFVRVTADSSNPMVANITAGSDKMVIDESGVAQNVKPGADPYDFILSALGACTVITLHMYAQRKGWPLEKAEVRLRHERVHATDCEQCEDENAKLNQVTKHLRLYGDLTEEQRKRLEDISARCPVQKTLVAGMKVKTVLEKEEV</sequence>
<dbReference type="SUPFAM" id="SSF82784">
    <property type="entry name" value="OsmC-like"/>
    <property type="match status" value="1"/>
</dbReference>
<dbReference type="AlphaFoldDB" id="A0A923SH57"/>
<reference evidence="1" key="1">
    <citation type="submission" date="2020-08" db="EMBL/GenBank/DDBJ databases">
        <title>Pontibacter sp. SD6 16S ribosomal RNA gene Genome sequencing and assembly.</title>
        <authorList>
            <person name="Kang M."/>
        </authorList>
    </citation>
    <scope>NUCLEOTIDE SEQUENCE</scope>
    <source>
        <strain evidence="1">SD6</strain>
    </source>
</reference>
<keyword evidence="2" id="KW-1185">Reference proteome</keyword>
<proteinExistence type="predicted"/>
<dbReference type="PANTHER" id="PTHR39624">
    <property type="entry name" value="PROTEIN INVOLVED IN RIMO-MEDIATED BETA-METHYLTHIOLATION OF RIBOSOMAL PROTEIN S12 YCAO"/>
    <property type="match status" value="1"/>
</dbReference>
<dbReference type="Pfam" id="PF02566">
    <property type="entry name" value="OsmC"/>
    <property type="match status" value="1"/>
</dbReference>
<gene>
    <name evidence="1" type="ORF">H8S84_00605</name>
</gene>
<evidence type="ECO:0000313" key="1">
    <source>
        <dbReference type="EMBL" id="MBC5991328.1"/>
    </source>
</evidence>
<dbReference type="PANTHER" id="PTHR39624:SF2">
    <property type="entry name" value="OSMC-LIKE PROTEIN"/>
    <property type="match status" value="1"/>
</dbReference>
<dbReference type="Proteomes" id="UP000603640">
    <property type="component" value="Unassembled WGS sequence"/>
</dbReference>
<evidence type="ECO:0000313" key="2">
    <source>
        <dbReference type="Proteomes" id="UP000603640"/>
    </source>
</evidence>
<dbReference type="InterPro" id="IPR015946">
    <property type="entry name" value="KH_dom-like_a/b"/>
</dbReference>
<name>A0A923SH57_9BACT</name>